<dbReference type="WBParaSite" id="TCLT_0000423401-mRNA-1">
    <property type="protein sequence ID" value="TCLT_0000423401-mRNA-1"/>
    <property type="gene ID" value="TCLT_0000423401"/>
</dbReference>
<dbReference type="SUPFAM" id="SSF103473">
    <property type="entry name" value="MFS general substrate transporter"/>
    <property type="match status" value="1"/>
</dbReference>
<reference evidence="2 3" key="2">
    <citation type="submission" date="2018-11" db="EMBL/GenBank/DDBJ databases">
        <authorList>
            <consortium name="Pathogen Informatics"/>
        </authorList>
    </citation>
    <scope>NUCLEOTIDE SEQUENCE [LARGE SCALE GENOMIC DNA]</scope>
</reference>
<feature type="transmembrane region" description="Helical" evidence="1">
    <location>
        <begin position="225"/>
        <end position="247"/>
    </location>
</feature>
<keyword evidence="3" id="KW-1185">Reference proteome</keyword>
<organism evidence="4">
    <name type="scientific">Thelazia callipaeda</name>
    <name type="common">Oriental eyeworm</name>
    <name type="synonym">Parasitic nematode</name>
    <dbReference type="NCBI Taxonomy" id="103827"/>
    <lineage>
        <taxon>Eukaryota</taxon>
        <taxon>Metazoa</taxon>
        <taxon>Ecdysozoa</taxon>
        <taxon>Nematoda</taxon>
        <taxon>Chromadorea</taxon>
        <taxon>Rhabditida</taxon>
        <taxon>Spirurina</taxon>
        <taxon>Spiruromorpha</taxon>
        <taxon>Thelazioidea</taxon>
        <taxon>Thelaziidae</taxon>
        <taxon>Thelazia</taxon>
    </lineage>
</organism>
<dbReference type="InterPro" id="IPR036259">
    <property type="entry name" value="MFS_trans_sf"/>
</dbReference>
<dbReference type="AlphaFoldDB" id="A0A0N5CVA5"/>
<feature type="transmembrane region" description="Helical" evidence="1">
    <location>
        <begin position="190"/>
        <end position="213"/>
    </location>
</feature>
<feature type="transmembrane region" description="Helical" evidence="1">
    <location>
        <begin position="267"/>
        <end position="285"/>
    </location>
</feature>
<dbReference type="Pfam" id="PF07690">
    <property type="entry name" value="MFS_1"/>
    <property type="match status" value="1"/>
</dbReference>
<feature type="transmembrane region" description="Helical" evidence="1">
    <location>
        <begin position="323"/>
        <end position="348"/>
    </location>
</feature>
<dbReference type="GO" id="GO:0022857">
    <property type="term" value="F:transmembrane transporter activity"/>
    <property type="evidence" value="ECO:0007669"/>
    <property type="project" value="InterPro"/>
</dbReference>
<evidence type="ECO:0000313" key="4">
    <source>
        <dbReference type="WBParaSite" id="TCLT_0000423401-mRNA-1"/>
    </source>
</evidence>
<keyword evidence="1" id="KW-0472">Membrane</keyword>
<evidence type="ECO:0000313" key="3">
    <source>
        <dbReference type="Proteomes" id="UP000276776"/>
    </source>
</evidence>
<dbReference type="EMBL" id="UYYF01004280">
    <property type="protein sequence ID" value="VDN01302.1"/>
    <property type="molecule type" value="Genomic_DNA"/>
</dbReference>
<dbReference type="InterPro" id="IPR011701">
    <property type="entry name" value="MFS"/>
</dbReference>
<evidence type="ECO:0000256" key="1">
    <source>
        <dbReference type="SAM" id="Phobius"/>
    </source>
</evidence>
<evidence type="ECO:0000313" key="2">
    <source>
        <dbReference type="EMBL" id="VDN01302.1"/>
    </source>
</evidence>
<keyword evidence="1" id="KW-1133">Transmembrane helix</keyword>
<dbReference type="OMA" id="FREKPQY"/>
<dbReference type="PANTHER" id="PTHR45757:SF7">
    <property type="entry name" value="MFS DOMAIN-CONTAINING PROTEIN"/>
    <property type="match status" value="1"/>
</dbReference>
<protein>
    <submittedName>
        <fullName evidence="4">MFS domain-containing protein</fullName>
    </submittedName>
</protein>
<reference evidence="4" key="1">
    <citation type="submission" date="2017-02" db="UniProtKB">
        <authorList>
            <consortium name="WormBaseParasite"/>
        </authorList>
    </citation>
    <scope>IDENTIFICATION</scope>
</reference>
<gene>
    <name evidence="2" type="ORF">TCLT_LOCUS4223</name>
</gene>
<dbReference type="OrthoDB" id="5861407at2759"/>
<dbReference type="Gene3D" id="1.20.1250.20">
    <property type="entry name" value="MFS general substrate transporter like domains"/>
    <property type="match status" value="1"/>
</dbReference>
<dbReference type="GO" id="GO:0016020">
    <property type="term" value="C:membrane"/>
    <property type="evidence" value="ECO:0007669"/>
    <property type="project" value="TreeGrafter"/>
</dbReference>
<feature type="transmembrane region" description="Helical" evidence="1">
    <location>
        <begin position="427"/>
        <end position="447"/>
    </location>
</feature>
<feature type="transmembrane region" description="Helical" evidence="1">
    <location>
        <begin position="368"/>
        <end position="387"/>
    </location>
</feature>
<feature type="transmembrane region" description="Helical" evidence="1">
    <location>
        <begin position="497"/>
        <end position="516"/>
    </location>
</feature>
<dbReference type="STRING" id="103827.A0A0N5CVA5"/>
<dbReference type="PANTHER" id="PTHR45757">
    <property type="entry name" value="PROTEIN CBG23364-RELATED"/>
    <property type="match status" value="1"/>
</dbReference>
<proteinExistence type="predicted"/>
<keyword evidence="1" id="KW-0812">Transmembrane</keyword>
<feature type="transmembrane region" description="Helical" evidence="1">
    <location>
        <begin position="399"/>
        <end position="421"/>
    </location>
</feature>
<feature type="transmembrane region" description="Helical" evidence="1">
    <location>
        <begin position="20"/>
        <end position="45"/>
    </location>
</feature>
<feature type="transmembrane region" description="Helical" evidence="1">
    <location>
        <begin position="459"/>
        <end position="485"/>
    </location>
</feature>
<feature type="transmembrane region" description="Helical" evidence="1">
    <location>
        <begin position="163"/>
        <end position="184"/>
    </location>
</feature>
<dbReference type="Proteomes" id="UP000276776">
    <property type="component" value="Unassembled WGS sequence"/>
</dbReference>
<sequence length="559" mass="63311">MPKPRRQYTCCCFVNNIRYLILLLLIACSSILFANVVLYSVAVMYDDLQHSQLWQQPQLSEFASTKKTRIPRDIVGDDDLDGLELSNHLMEMLNEDNFNENTTLSTMFAGHSNHTTTYKNVSHFDRDEAANFSNWDDNAKISNGEKSEEEGMRQTLKQRTKHFLVWTAPGAGMLCGSFPAFWFLRSFGGRRFFAISMILSATATALLAIVPHIKYGQYLTVCMRFVQGFAFASIFPVIGLVTANWGTLKQHWPLSAVMFTHDYRSPFLAHALLTCLVSLIWFLIFREKPQYHSLVNGLELNKIVAGKIKGRHNRVVGDNPLRLLFTSFPVWAVWIAGCGYFLVISLAVQFLPLYCFLIVHEAREDSPVMASIPFLFMLIFTVLYGLWRYLGKLCNQRTSVLAFNTTSFIICSLIFIFLAIFPPGGTLHCGIVTAFTSILCILTFSIHGFFQSATLVGRFFAQFIVSFMQFFIGVAFFFTAAAVVFFVEENNADEWRLIFLLIAALLLISAAVFGIFGSAAPEDWSKDSWDPSAARPMITFDQIDYHMEECGVLEMKILT</sequence>
<name>A0A0N5CVA5_THECL</name>
<accession>A0A0N5CVA5</accession>